<organism evidence="1">
    <name type="scientific">Arundo donax</name>
    <name type="common">Giant reed</name>
    <name type="synonym">Donax arundinaceus</name>
    <dbReference type="NCBI Taxonomy" id="35708"/>
    <lineage>
        <taxon>Eukaryota</taxon>
        <taxon>Viridiplantae</taxon>
        <taxon>Streptophyta</taxon>
        <taxon>Embryophyta</taxon>
        <taxon>Tracheophyta</taxon>
        <taxon>Spermatophyta</taxon>
        <taxon>Magnoliopsida</taxon>
        <taxon>Liliopsida</taxon>
        <taxon>Poales</taxon>
        <taxon>Poaceae</taxon>
        <taxon>PACMAD clade</taxon>
        <taxon>Arundinoideae</taxon>
        <taxon>Arundineae</taxon>
        <taxon>Arundo</taxon>
    </lineage>
</organism>
<protein>
    <submittedName>
        <fullName evidence="1">Uncharacterized protein</fullName>
    </submittedName>
</protein>
<evidence type="ECO:0000313" key="1">
    <source>
        <dbReference type="EMBL" id="JAD29142.1"/>
    </source>
</evidence>
<sequence>MGLDLQKVSEFSWSTEGPSRFSLKSMYKWLMRNILGSSFNHIWKP</sequence>
<reference evidence="1" key="1">
    <citation type="submission" date="2014-09" db="EMBL/GenBank/DDBJ databases">
        <authorList>
            <person name="Magalhaes I.L.F."/>
            <person name="Oliveira U."/>
            <person name="Santos F.R."/>
            <person name="Vidigal T.H.D.A."/>
            <person name="Brescovit A.D."/>
            <person name="Santos A.J."/>
        </authorList>
    </citation>
    <scope>NUCLEOTIDE SEQUENCE</scope>
    <source>
        <tissue evidence="1">Shoot tissue taken approximately 20 cm above the soil surface</tissue>
    </source>
</reference>
<reference evidence="1" key="2">
    <citation type="journal article" date="2015" name="Data Brief">
        <title>Shoot transcriptome of the giant reed, Arundo donax.</title>
        <authorList>
            <person name="Barrero R.A."/>
            <person name="Guerrero F.D."/>
            <person name="Moolhuijzen P."/>
            <person name="Goolsby J.A."/>
            <person name="Tidwell J."/>
            <person name="Bellgard S.E."/>
            <person name="Bellgard M.I."/>
        </authorList>
    </citation>
    <scope>NUCLEOTIDE SEQUENCE</scope>
    <source>
        <tissue evidence="1">Shoot tissue taken approximately 20 cm above the soil surface</tissue>
    </source>
</reference>
<accession>A0A0A8Z2U2</accession>
<dbReference type="EMBL" id="GBRH01268753">
    <property type="protein sequence ID" value="JAD29142.1"/>
    <property type="molecule type" value="Transcribed_RNA"/>
</dbReference>
<proteinExistence type="predicted"/>
<name>A0A0A8Z2U2_ARUDO</name>
<dbReference type="AlphaFoldDB" id="A0A0A8Z2U2"/>